<reference evidence="6" key="1">
    <citation type="submission" date="2019-11" db="EMBL/GenBank/DDBJ databases">
        <authorList>
            <person name="Feng L."/>
        </authorList>
    </citation>
    <scope>NUCLEOTIDE SEQUENCE</scope>
    <source>
        <strain evidence="6">EMassiliensisLFYP7</strain>
    </source>
</reference>
<dbReference type="PROSITE" id="PS50931">
    <property type="entry name" value="HTH_LYSR"/>
    <property type="match status" value="1"/>
</dbReference>
<keyword evidence="3" id="KW-0238">DNA-binding</keyword>
<dbReference type="SUPFAM" id="SSF53850">
    <property type="entry name" value="Periplasmic binding protein-like II"/>
    <property type="match status" value="1"/>
</dbReference>
<dbReference type="InterPro" id="IPR036390">
    <property type="entry name" value="WH_DNA-bd_sf"/>
</dbReference>
<protein>
    <submittedName>
        <fullName evidence="6">HTH-type transcriptional regulator LeuO</fullName>
    </submittedName>
</protein>
<dbReference type="GO" id="GO:0003700">
    <property type="term" value="F:DNA-binding transcription factor activity"/>
    <property type="evidence" value="ECO:0007669"/>
    <property type="project" value="InterPro"/>
</dbReference>
<evidence type="ECO:0000256" key="4">
    <source>
        <dbReference type="ARBA" id="ARBA00023163"/>
    </source>
</evidence>
<feature type="domain" description="HTH lysR-type" evidence="5">
    <location>
        <begin position="20"/>
        <end position="77"/>
    </location>
</feature>
<dbReference type="InterPro" id="IPR037402">
    <property type="entry name" value="YidZ_PBP2"/>
</dbReference>
<dbReference type="AlphaFoldDB" id="A0A6N3H4V5"/>
<dbReference type="InterPro" id="IPR000847">
    <property type="entry name" value="LysR_HTH_N"/>
</dbReference>
<dbReference type="Gene3D" id="3.40.190.10">
    <property type="entry name" value="Periplasmic binding protein-like II"/>
    <property type="match status" value="2"/>
</dbReference>
<keyword evidence="2" id="KW-0805">Transcription regulation</keyword>
<dbReference type="InterPro" id="IPR050389">
    <property type="entry name" value="LysR-type_TF"/>
</dbReference>
<dbReference type="PANTHER" id="PTHR30118">
    <property type="entry name" value="HTH-TYPE TRANSCRIPTIONAL REGULATOR LEUO-RELATED"/>
    <property type="match status" value="1"/>
</dbReference>
<sequence>MYISESAGTLNAMHAALRKLDMNLLLVFDSLYRHRSVTGAASELALSPSALSHALNRLRASLDDPLFIRSGGGMVPTAKAASIAARVAAALGSLSSCLYEHPSFEPASSTETFTFAATDYTAAVILPPLISRINHQAPGITIKLLYSRDFNADEDLLSGKVDFALGFEEEPRLSRRGIDAINCFTDDYVVAVRKGHPLITDSLSRERYLAAGHVVVSPWMESRGAIDRFLEKQQVRRRIMVELPSLMIAPIIVARTDLIITLPKRGIASIFDMKDLVVFTPPFPTPQYMLRVYYSAVLSAAPSHQWMKEQIIALCASDYP</sequence>
<dbReference type="InterPro" id="IPR005119">
    <property type="entry name" value="LysR_subst-bd"/>
</dbReference>
<dbReference type="Gene3D" id="1.10.10.10">
    <property type="entry name" value="Winged helix-like DNA-binding domain superfamily/Winged helix DNA-binding domain"/>
    <property type="match status" value="1"/>
</dbReference>
<dbReference type="InterPro" id="IPR036388">
    <property type="entry name" value="WH-like_DNA-bd_sf"/>
</dbReference>
<accession>A0A6N3H4V5</accession>
<dbReference type="PANTHER" id="PTHR30118:SF15">
    <property type="entry name" value="TRANSCRIPTIONAL REGULATORY PROTEIN"/>
    <property type="match status" value="1"/>
</dbReference>
<gene>
    <name evidence="6" type="primary">leuO_2</name>
    <name evidence="6" type="ORF">EMLFYP7_03608</name>
</gene>
<dbReference type="GO" id="GO:0003677">
    <property type="term" value="F:DNA binding"/>
    <property type="evidence" value="ECO:0007669"/>
    <property type="project" value="UniProtKB-KW"/>
</dbReference>
<proteinExistence type="inferred from homology"/>
<evidence type="ECO:0000259" key="5">
    <source>
        <dbReference type="PROSITE" id="PS50931"/>
    </source>
</evidence>
<dbReference type="CDD" id="cd08417">
    <property type="entry name" value="PBP2_Nitroaromatics_like"/>
    <property type="match status" value="1"/>
</dbReference>
<name>A0A6N3H4V5_9ENTR</name>
<dbReference type="SUPFAM" id="SSF46785">
    <property type="entry name" value="Winged helix' DNA-binding domain"/>
    <property type="match status" value="1"/>
</dbReference>
<evidence type="ECO:0000256" key="3">
    <source>
        <dbReference type="ARBA" id="ARBA00023125"/>
    </source>
</evidence>
<keyword evidence="4" id="KW-0804">Transcription</keyword>
<dbReference type="EMBL" id="CACRTZ010000037">
    <property type="protein sequence ID" value="VYU71462.1"/>
    <property type="molecule type" value="Genomic_DNA"/>
</dbReference>
<dbReference type="Pfam" id="PF03466">
    <property type="entry name" value="LysR_substrate"/>
    <property type="match status" value="1"/>
</dbReference>
<evidence type="ECO:0000256" key="1">
    <source>
        <dbReference type="ARBA" id="ARBA00009437"/>
    </source>
</evidence>
<organism evidence="6">
    <name type="scientific">Phytobacter massiliensis</name>
    <dbReference type="NCBI Taxonomy" id="1485952"/>
    <lineage>
        <taxon>Bacteria</taxon>
        <taxon>Pseudomonadati</taxon>
        <taxon>Pseudomonadota</taxon>
        <taxon>Gammaproteobacteria</taxon>
        <taxon>Enterobacterales</taxon>
        <taxon>Enterobacteriaceae</taxon>
        <taxon>Phytobacter</taxon>
    </lineage>
</organism>
<comment type="similarity">
    <text evidence="1">Belongs to the LysR transcriptional regulatory family.</text>
</comment>
<evidence type="ECO:0000256" key="2">
    <source>
        <dbReference type="ARBA" id="ARBA00023015"/>
    </source>
</evidence>
<dbReference type="Pfam" id="PF00126">
    <property type="entry name" value="HTH_1"/>
    <property type="match status" value="1"/>
</dbReference>
<evidence type="ECO:0000313" key="6">
    <source>
        <dbReference type="EMBL" id="VYU71462.1"/>
    </source>
</evidence>